<name>W9SMK6_9ROSA</name>
<protein>
    <submittedName>
        <fullName evidence="1">Uncharacterized protein</fullName>
    </submittedName>
</protein>
<gene>
    <name evidence="1" type="ORF">L484_002468</name>
</gene>
<dbReference type="Proteomes" id="UP000030645">
    <property type="component" value="Unassembled WGS sequence"/>
</dbReference>
<proteinExistence type="predicted"/>
<organism evidence="1 2">
    <name type="scientific">Morus notabilis</name>
    <dbReference type="NCBI Taxonomy" id="981085"/>
    <lineage>
        <taxon>Eukaryota</taxon>
        <taxon>Viridiplantae</taxon>
        <taxon>Streptophyta</taxon>
        <taxon>Embryophyta</taxon>
        <taxon>Tracheophyta</taxon>
        <taxon>Spermatophyta</taxon>
        <taxon>Magnoliopsida</taxon>
        <taxon>eudicotyledons</taxon>
        <taxon>Gunneridae</taxon>
        <taxon>Pentapetalae</taxon>
        <taxon>rosids</taxon>
        <taxon>fabids</taxon>
        <taxon>Rosales</taxon>
        <taxon>Moraceae</taxon>
        <taxon>Moreae</taxon>
        <taxon>Morus</taxon>
    </lineage>
</organism>
<dbReference type="EMBL" id="KE625670">
    <property type="protein sequence ID" value="EXC53898.1"/>
    <property type="molecule type" value="Genomic_DNA"/>
</dbReference>
<keyword evidence="2" id="KW-1185">Reference proteome</keyword>
<sequence length="69" mass="8173">MKGKVQEIIRQMYLSLIESMNYEAWVSRCPCLAGYKFRSMPRNFPTSSLTGNLIELSFARQRVYIHFTY</sequence>
<dbReference type="AlphaFoldDB" id="W9SMK6"/>
<accession>W9SMK6</accession>
<evidence type="ECO:0000313" key="2">
    <source>
        <dbReference type="Proteomes" id="UP000030645"/>
    </source>
</evidence>
<evidence type="ECO:0000313" key="1">
    <source>
        <dbReference type="EMBL" id="EXC53898.1"/>
    </source>
</evidence>
<reference evidence="2" key="1">
    <citation type="submission" date="2013-01" db="EMBL/GenBank/DDBJ databases">
        <title>Draft Genome Sequence of a Mulberry Tree, Morus notabilis C.K. Schneid.</title>
        <authorList>
            <person name="He N."/>
            <person name="Zhao S."/>
        </authorList>
    </citation>
    <scope>NUCLEOTIDE SEQUENCE</scope>
</reference>